<dbReference type="InterPro" id="IPR037197">
    <property type="entry name" value="WWE_dom_sf"/>
</dbReference>
<dbReference type="PROSITE" id="PS50918">
    <property type="entry name" value="WWE"/>
    <property type="match status" value="1"/>
</dbReference>
<accession>A0ABP0S1Z1</accession>
<dbReference type="SUPFAM" id="SSF117839">
    <property type="entry name" value="WWE domain"/>
    <property type="match status" value="1"/>
</dbReference>
<evidence type="ECO:0000256" key="1">
    <source>
        <dbReference type="SAM" id="MobiDB-lite"/>
    </source>
</evidence>
<dbReference type="InterPro" id="IPR018123">
    <property type="entry name" value="WWE-dom_subgr"/>
</dbReference>
<reference evidence="3 4" key="1">
    <citation type="submission" date="2024-02" db="EMBL/GenBank/DDBJ databases">
        <authorList>
            <person name="Chen Y."/>
            <person name="Shah S."/>
            <person name="Dougan E. K."/>
            <person name="Thang M."/>
            <person name="Chan C."/>
        </authorList>
    </citation>
    <scope>NUCLEOTIDE SEQUENCE [LARGE SCALE GENOMIC DNA]</scope>
</reference>
<dbReference type="Pfam" id="PF02825">
    <property type="entry name" value="WWE"/>
    <property type="match status" value="1"/>
</dbReference>
<feature type="compositionally biased region" description="Basic residues" evidence="1">
    <location>
        <begin position="721"/>
        <end position="731"/>
    </location>
</feature>
<comment type="caution">
    <text evidence="3">The sequence shown here is derived from an EMBL/GenBank/DDBJ whole genome shotgun (WGS) entry which is preliminary data.</text>
</comment>
<dbReference type="SUPFAM" id="SSF51905">
    <property type="entry name" value="FAD/NAD(P)-binding domain"/>
    <property type="match status" value="1"/>
</dbReference>
<dbReference type="Gene3D" id="3.50.50.60">
    <property type="entry name" value="FAD/NAD(P)-binding domain"/>
    <property type="match status" value="1"/>
</dbReference>
<dbReference type="Pfam" id="PF13450">
    <property type="entry name" value="NAD_binding_8"/>
    <property type="match status" value="1"/>
</dbReference>
<evidence type="ECO:0000259" key="2">
    <source>
        <dbReference type="PROSITE" id="PS50918"/>
    </source>
</evidence>
<organism evidence="3 4">
    <name type="scientific">Durusdinium trenchii</name>
    <dbReference type="NCBI Taxonomy" id="1381693"/>
    <lineage>
        <taxon>Eukaryota</taxon>
        <taxon>Sar</taxon>
        <taxon>Alveolata</taxon>
        <taxon>Dinophyceae</taxon>
        <taxon>Suessiales</taxon>
        <taxon>Symbiodiniaceae</taxon>
        <taxon>Durusdinium</taxon>
    </lineage>
</organism>
<dbReference type="EMBL" id="CAXAMM010042707">
    <property type="protein sequence ID" value="CAK9106341.1"/>
    <property type="molecule type" value="Genomic_DNA"/>
</dbReference>
<dbReference type="InterPro" id="IPR004170">
    <property type="entry name" value="WWE_dom"/>
</dbReference>
<dbReference type="Gene3D" id="3.90.660.10">
    <property type="match status" value="1"/>
</dbReference>
<dbReference type="PANTHER" id="PTHR16128">
    <property type="entry name" value="FAD/NAD(P)-BINDING OXIDOREDUCTASE FAMILY PROTEIN"/>
    <property type="match status" value="1"/>
</dbReference>
<dbReference type="SMART" id="SM00678">
    <property type="entry name" value="WWE"/>
    <property type="match status" value="1"/>
</dbReference>
<dbReference type="InterPro" id="IPR036188">
    <property type="entry name" value="FAD/NAD-bd_sf"/>
</dbReference>
<protein>
    <submittedName>
        <fullName evidence="3">Renalase</fullName>
    </submittedName>
</protein>
<evidence type="ECO:0000313" key="4">
    <source>
        <dbReference type="Proteomes" id="UP001642464"/>
    </source>
</evidence>
<proteinExistence type="predicted"/>
<feature type="region of interest" description="Disordered" evidence="1">
    <location>
        <begin position="1"/>
        <end position="27"/>
    </location>
</feature>
<gene>
    <name evidence="3" type="ORF">SCF082_LOCUS49532</name>
</gene>
<dbReference type="Gene3D" id="3.30.720.50">
    <property type="match status" value="1"/>
</dbReference>
<dbReference type="PANTHER" id="PTHR16128:SF5">
    <property type="entry name" value="FAD_NAD(P)-BINDING OXIDOREDUCTASE FAMILY PROTEIN"/>
    <property type="match status" value="1"/>
</dbReference>
<dbReference type="Proteomes" id="UP001642464">
    <property type="component" value="Unassembled WGS sequence"/>
</dbReference>
<name>A0ABP0S1Z1_9DINO</name>
<evidence type="ECO:0000313" key="3">
    <source>
        <dbReference type="EMBL" id="CAK9106341.1"/>
    </source>
</evidence>
<keyword evidence="4" id="KW-1185">Reference proteome</keyword>
<feature type="compositionally biased region" description="Basic and acidic residues" evidence="1">
    <location>
        <begin position="14"/>
        <end position="27"/>
    </location>
</feature>
<sequence>MRVHVVENAEEAQEEPKAEADAPKAKERVPVPRFRSSWTGGTVLWSSEKTAPTGQVVWQWEHRTGFKAYDVRATARIEDAFQRGLSRVRLKAGKMDDTPMELFFHDMIQFDPKTGNTRKIRRVGRDSLWKRFRRKVNEWAWLIETGRTTRVVFAQYEQKRKELHSRMDRRDYHVTDLYKDNGCLPNLAKSNTFFLLSMLVVLLNSIWIGLEADAPHRSNMSSWDGQQMAVEHIFCVAFTTEIARGTQHVTIGRDALEMLDNEPQTYGHWSIHLLLSLPGHQIRCAVSSEMSGTRESTAVEAQSDGNSGTNSLRKVAVIGGGVAGLACAKRLSTRGIGVTVFDTGKREPGGRASSRLWRGQVVDHASQFITTTDPEFREHIATSGVARPFGNDGRFGKLGPDGFAPIDDGVERWVGIKGMGGIVRSLAHGLEVLQDVWVPPSNGLQAGHGWNVVVPRLQQNWSFDAAVIAHNGKCAERLTSSTPAREVHALLRTNFAASLPKNPAPGSGTFTLNQIYSLLFEVPKGVMPESFDAAFVENEDSLRWLSSNTRKLQQSAESEVWTALSSAPFGKRHKAPQEFLEGTAKEAEVIDLMLKAVENAVSLPSGTLNGEKGKVKATKLQLWGAAVPISRWASRDGVDFVWSATHSIGIAGDWLSSSPERASTIEAAWISGVRLADHIASHAQDDAGLQLGENGGVFVPVDGEFGSSGSEAAAWVDPQKGKGKGRQKGGKSKGNSREVWVLPIAMFFAGLFGSEQTEIHNVKELTILRTVRLLRLTRLGRIARLLRAVPEVVTLLKVDGDTTLDTV</sequence>
<feature type="domain" description="WWE" evidence="2">
    <location>
        <begin position="44"/>
        <end position="122"/>
    </location>
</feature>
<feature type="region of interest" description="Disordered" evidence="1">
    <location>
        <begin position="709"/>
        <end position="734"/>
    </location>
</feature>